<comment type="caution">
    <text evidence="14">The sequence shown here is derived from an EMBL/GenBank/DDBJ whole genome shotgun (WGS) entry which is preliminary data.</text>
</comment>
<keyword evidence="4 9" id="KW-0808">Transferase</keyword>
<evidence type="ECO:0000256" key="1">
    <source>
        <dbReference type="ARBA" id="ARBA00004496"/>
    </source>
</evidence>
<evidence type="ECO:0000259" key="12">
    <source>
        <dbReference type="Pfam" id="PF02767"/>
    </source>
</evidence>
<dbReference type="EMBL" id="MFFW01000031">
    <property type="protein sequence ID" value="OGF24232.1"/>
    <property type="molecule type" value="Genomic_DNA"/>
</dbReference>
<dbReference type="Proteomes" id="UP000178783">
    <property type="component" value="Unassembled WGS sequence"/>
</dbReference>
<evidence type="ECO:0000256" key="4">
    <source>
        <dbReference type="ARBA" id="ARBA00022679"/>
    </source>
</evidence>
<dbReference type="Pfam" id="PF02768">
    <property type="entry name" value="DNA_pol3_beta_3"/>
    <property type="match status" value="1"/>
</dbReference>
<comment type="function">
    <text evidence="9">Confers DNA tethering and processivity to DNA polymerases and other proteins. Acts as a clamp, forming a ring around DNA (a reaction catalyzed by the clamp-loading complex) which diffuses in an ATP-independent manner freely and bidirectionally along dsDNA. Initially characterized for its ability to contact the catalytic subunit of DNA polymerase III (Pol III), a complex, multichain enzyme responsible for most of the replicative synthesis in bacteria; Pol III exhibits 3'-5' exonuclease proofreading activity. The beta chain is required for initiation of replication as well as for processivity of DNA replication.</text>
</comment>
<dbReference type="Pfam" id="PF02767">
    <property type="entry name" value="DNA_pol3_beta_2"/>
    <property type="match status" value="2"/>
</dbReference>
<reference evidence="14 15" key="1">
    <citation type="journal article" date="2016" name="Nat. Commun.">
        <title>Thousands of microbial genomes shed light on interconnected biogeochemical processes in an aquifer system.</title>
        <authorList>
            <person name="Anantharaman K."/>
            <person name="Brown C.T."/>
            <person name="Hug L.A."/>
            <person name="Sharon I."/>
            <person name="Castelle C.J."/>
            <person name="Probst A.J."/>
            <person name="Thomas B.C."/>
            <person name="Singh A."/>
            <person name="Wilkins M.J."/>
            <person name="Karaoz U."/>
            <person name="Brodie E.L."/>
            <person name="Williams K.H."/>
            <person name="Hubbard S.S."/>
            <person name="Banfield J.F."/>
        </authorList>
    </citation>
    <scope>NUCLEOTIDE SEQUENCE [LARGE SCALE GENOMIC DNA]</scope>
</reference>
<dbReference type="InterPro" id="IPR001001">
    <property type="entry name" value="DNA_polIII_beta"/>
</dbReference>
<evidence type="ECO:0000256" key="10">
    <source>
        <dbReference type="SAM" id="MobiDB-lite"/>
    </source>
</evidence>
<dbReference type="Pfam" id="PF00712">
    <property type="entry name" value="DNA_pol3_beta"/>
    <property type="match status" value="1"/>
</dbReference>
<comment type="similarity">
    <text evidence="2 9">Belongs to the beta sliding clamp family.</text>
</comment>
<keyword evidence="7 9" id="KW-0239">DNA-directed DNA polymerase</keyword>
<dbReference type="CDD" id="cd00140">
    <property type="entry name" value="beta_clamp"/>
    <property type="match status" value="1"/>
</dbReference>
<dbReference type="STRING" id="1797989.A3H66_02270"/>
<dbReference type="AlphaFoldDB" id="A0A1F5SCD8"/>
<dbReference type="Gene3D" id="3.70.10.10">
    <property type="match status" value="1"/>
</dbReference>
<dbReference type="GO" id="GO:0003677">
    <property type="term" value="F:DNA binding"/>
    <property type="evidence" value="ECO:0007669"/>
    <property type="project" value="UniProtKB-UniRule"/>
</dbReference>
<protein>
    <recommendedName>
        <fullName evidence="9">Beta sliding clamp</fullName>
    </recommendedName>
</protein>
<keyword evidence="3 9" id="KW-0963">Cytoplasm</keyword>
<name>A0A1F5SCD8_9BACT</name>
<comment type="subunit">
    <text evidence="9">Forms a ring-shaped head-to-tail homodimer around DNA.</text>
</comment>
<dbReference type="SMART" id="SM00480">
    <property type="entry name" value="POL3Bc"/>
    <property type="match status" value="1"/>
</dbReference>
<evidence type="ECO:0000256" key="3">
    <source>
        <dbReference type="ARBA" id="ARBA00022490"/>
    </source>
</evidence>
<dbReference type="PANTHER" id="PTHR30478:SF0">
    <property type="entry name" value="BETA SLIDING CLAMP"/>
    <property type="match status" value="1"/>
</dbReference>
<dbReference type="InterPro" id="IPR022637">
    <property type="entry name" value="DNA_polIII_beta_cen"/>
</dbReference>
<evidence type="ECO:0000256" key="2">
    <source>
        <dbReference type="ARBA" id="ARBA00010752"/>
    </source>
</evidence>
<dbReference type="PIRSF" id="PIRSF000804">
    <property type="entry name" value="DNA_pol_III_b"/>
    <property type="match status" value="1"/>
</dbReference>
<dbReference type="NCBIfam" id="TIGR00663">
    <property type="entry name" value="dnan"/>
    <property type="match status" value="1"/>
</dbReference>
<feature type="domain" description="DNA polymerase III beta sliding clamp central" evidence="12">
    <location>
        <begin position="139"/>
        <end position="195"/>
    </location>
</feature>
<dbReference type="InterPro" id="IPR022634">
    <property type="entry name" value="DNA_polIII_beta_N"/>
</dbReference>
<dbReference type="InterPro" id="IPR022635">
    <property type="entry name" value="DNA_polIII_beta_C"/>
</dbReference>
<sequence>MSNEKSGEIKIFSLQENLKQGLLLVGHVAGKNINLPILNNILIKAGAGNIRLVATNLEVGIISAVRGKIETEGSFTVNAKIISDCIGLLPNKKIGLEQKGDDLLVDCENYQSKIRGQSAEEFPLIPGVDKKNYFSAQAEEVGRAISQVIFATPLSETRLELSGVLFVFSGDSLTLAATDSYRLAEKKIKTKYSASHGATPNKSSTVHETALDKPNGQEEKKIIVPAKTLQELLRVLSVNPDGEAEATSQKIRFYISDNQILFTYGSTELVSRLIEGQYPDYQQIIPTSSKTKIVINRQELIRAVKMASLFSKTGINDVNLDFPLGKNLVVISSVSSQTGENITNLEAVVAGDENSIVVNYRYLLEGLGNIETEMVKIEVIDGNTPCLIRPEQDESYLYIIMPIKQ</sequence>
<gene>
    <name evidence="14" type="ORF">A3H66_02270</name>
</gene>
<comment type="subcellular location">
    <subcellularLocation>
        <location evidence="1 9">Cytoplasm</location>
    </subcellularLocation>
</comment>
<accession>A0A1F5SCD8</accession>
<evidence type="ECO:0000256" key="9">
    <source>
        <dbReference type="PIRNR" id="PIRNR000804"/>
    </source>
</evidence>
<feature type="domain" description="DNA polymerase III beta sliding clamp C-terminal" evidence="13">
    <location>
        <begin position="283"/>
        <end position="403"/>
    </location>
</feature>
<evidence type="ECO:0000259" key="13">
    <source>
        <dbReference type="Pfam" id="PF02768"/>
    </source>
</evidence>
<dbReference type="GO" id="GO:0006271">
    <property type="term" value="P:DNA strand elongation involved in DNA replication"/>
    <property type="evidence" value="ECO:0007669"/>
    <property type="project" value="TreeGrafter"/>
</dbReference>
<dbReference type="GO" id="GO:0003887">
    <property type="term" value="F:DNA-directed DNA polymerase activity"/>
    <property type="evidence" value="ECO:0007669"/>
    <property type="project" value="UniProtKB-UniRule"/>
</dbReference>
<dbReference type="PANTHER" id="PTHR30478">
    <property type="entry name" value="DNA POLYMERASE III SUBUNIT BETA"/>
    <property type="match status" value="1"/>
</dbReference>
<evidence type="ECO:0000256" key="5">
    <source>
        <dbReference type="ARBA" id="ARBA00022695"/>
    </source>
</evidence>
<dbReference type="InterPro" id="IPR046938">
    <property type="entry name" value="DNA_clamp_sf"/>
</dbReference>
<evidence type="ECO:0000313" key="15">
    <source>
        <dbReference type="Proteomes" id="UP000178783"/>
    </source>
</evidence>
<proteinExistence type="inferred from homology"/>
<evidence type="ECO:0000256" key="8">
    <source>
        <dbReference type="ARBA" id="ARBA00023125"/>
    </source>
</evidence>
<dbReference type="Gene3D" id="3.10.150.10">
    <property type="entry name" value="DNA Polymerase III, subunit A, domain 2"/>
    <property type="match status" value="1"/>
</dbReference>
<keyword evidence="5 9" id="KW-0548">Nucleotidyltransferase</keyword>
<evidence type="ECO:0000256" key="7">
    <source>
        <dbReference type="ARBA" id="ARBA00022932"/>
    </source>
</evidence>
<feature type="compositionally biased region" description="Polar residues" evidence="10">
    <location>
        <begin position="194"/>
        <end position="207"/>
    </location>
</feature>
<dbReference type="GO" id="GO:0009360">
    <property type="term" value="C:DNA polymerase III complex"/>
    <property type="evidence" value="ECO:0007669"/>
    <property type="project" value="InterPro"/>
</dbReference>
<dbReference type="GO" id="GO:0008408">
    <property type="term" value="F:3'-5' exonuclease activity"/>
    <property type="evidence" value="ECO:0007669"/>
    <property type="project" value="InterPro"/>
</dbReference>
<dbReference type="SUPFAM" id="SSF55979">
    <property type="entry name" value="DNA clamp"/>
    <property type="match status" value="3"/>
</dbReference>
<keyword evidence="8" id="KW-0238">DNA-binding</keyword>
<feature type="region of interest" description="Disordered" evidence="10">
    <location>
        <begin position="194"/>
        <end position="214"/>
    </location>
</feature>
<dbReference type="GO" id="GO:0005737">
    <property type="term" value="C:cytoplasm"/>
    <property type="evidence" value="ECO:0007669"/>
    <property type="project" value="UniProtKB-SubCell"/>
</dbReference>
<feature type="domain" description="DNA polymerase III beta sliding clamp central" evidence="12">
    <location>
        <begin position="208"/>
        <end position="280"/>
    </location>
</feature>
<feature type="domain" description="DNA polymerase III beta sliding clamp N-terminal" evidence="11">
    <location>
        <begin position="28"/>
        <end position="126"/>
    </location>
</feature>
<organism evidence="14 15">
    <name type="scientific">Candidatus Falkowbacteria bacterium RIFCSPLOWO2_02_FULL_45_21</name>
    <dbReference type="NCBI Taxonomy" id="1797989"/>
    <lineage>
        <taxon>Bacteria</taxon>
        <taxon>Candidatus Falkowiibacteriota</taxon>
    </lineage>
</organism>
<evidence type="ECO:0000256" key="6">
    <source>
        <dbReference type="ARBA" id="ARBA00022705"/>
    </source>
</evidence>
<evidence type="ECO:0000313" key="14">
    <source>
        <dbReference type="EMBL" id="OGF24232.1"/>
    </source>
</evidence>
<evidence type="ECO:0000259" key="11">
    <source>
        <dbReference type="Pfam" id="PF00712"/>
    </source>
</evidence>
<keyword evidence="6 9" id="KW-0235">DNA replication</keyword>